<proteinExistence type="predicted"/>
<evidence type="ECO:0000313" key="2">
    <source>
        <dbReference type="Proteomes" id="UP001373196"/>
    </source>
</evidence>
<accession>A0AB35Y6I2</accession>
<evidence type="ECO:0000313" key="1">
    <source>
        <dbReference type="EMBL" id="MEJ5196218.1"/>
    </source>
</evidence>
<reference evidence="1" key="1">
    <citation type="submission" date="2024-03" db="EMBL/GenBank/DDBJ databases">
        <authorList>
            <person name="Plomp N."/>
            <person name="Harmsen H.J."/>
        </authorList>
    </citation>
    <scope>NUCLEOTIDE SEQUENCE</scope>
    <source>
        <strain evidence="1">HTF-128</strain>
    </source>
</reference>
<gene>
    <name evidence="1" type="ORF">WF834_08535</name>
</gene>
<protein>
    <submittedName>
        <fullName evidence="1">Uncharacterized protein</fullName>
    </submittedName>
</protein>
<organism evidence="1 2">
    <name type="scientific">Faecalibacterium wellingii</name>
    <dbReference type="NCBI Taxonomy" id="2929491"/>
    <lineage>
        <taxon>Bacteria</taxon>
        <taxon>Bacillati</taxon>
        <taxon>Bacillota</taxon>
        <taxon>Clostridia</taxon>
        <taxon>Eubacteriales</taxon>
        <taxon>Oscillospiraceae</taxon>
        <taxon>Faecalibacterium</taxon>
    </lineage>
</organism>
<sequence length="41" mass="4693">MTEVKHKQKETGRKACLSDANVWGGKSQVFLGKMQNKRMEI</sequence>
<dbReference type="EMBL" id="JBBFGL010000007">
    <property type="protein sequence ID" value="MEJ5196218.1"/>
    <property type="molecule type" value="Genomic_DNA"/>
</dbReference>
<dbReference type="Proteomes" id="UP001373196">
    <property type="component" value="Unassembled WGS sequence"/>
</dbReference>
<name>A0AB35Y6I2_9FIRM</name>
<dbReference type="AlphaFoldDB" id="A0AB35Y6I2"/>
<comment type="caution">
    <text evidence="1">The sequence shown here is derived from an EMBL/GenBank/DDBJ whole genome shotgun (WGS) entry which is preliminary data.</text>
</comment>
<dbReference type="RefSeq" id="WP_339395580.1">
    <property type="nucleotide sequence ID" value="NZ_JBBFGL010000007.1"/>
</dbReference>